<proteinExistence type="predicted"/>
<keyword evidence="3" id="KW-1185">Reference proteome</keyword>
<dbReference type="Pfam" id="PF11306">
    <property type="entry name" value="DUF3108"/>
    <property type="match status" value="1"/>
</dbReference>
<reference evidence="2 3" key="1">
    <citation type="submission" date="2020-07" db="EMBL/GenBank/DDBJ databases">
        <authorList>
            <person name="Maaloum M."/>
        </authorList>
    </citation>
    <scope>NUCLEOTIDE SEQUENCE [LARGE SCALE GENOMIC DNA]</scope>
    <source>
        <strain evidence="2 3">GCS-AN-3</strain>
    </source>
</reference>
<comment type="caution">
    <text evidence="2">The sequence shown here is derived from an EMBL/GenBank/DDBJ whole genome shotgun (WGS) entry which is preliminary data.</text>
</comment>
<dbReference type="RefSeq" id="WP_180550616.1">
    <property type="nucleotide sequence ID" value="NZ_JACCKX010000001.1"/>
</dbReference>
<dbReference type="AlphaFoldDB" id="A0A853IYI6"/>
<dbReference type="InterPro" id="IPR021457">
    <property type="entry name" value="DUF3108"/>
</dbReference>
<sequence length="362" mass="38239">MSRRPPAWRRPPLMLVGAVALGHALLLRPTPPPTFAPAVAQAAKPAPVLVRTVHAPPATAPAPALVEATAPPPVVVPPKAVRPVRALKPAPRPTTTPRAAQTVAAAQTAPPSPAADELPATPTLVAAAEAPARTASAAPPASAPSPSAPAQLPPSATLDYQVSGTARGIAFQAEAQLVWQRSASRYQAEWTVRMPLLGQRTQRSEGAVSDAGLAPERYAERARSERAAHFDPAGGRIRFSANTPDAAWQAGAQDRLSVSLQLGGLLAAAPKRYPPGSSITLHTAGVRDAEPWTWDVQADETLHIDGHALPTARLVRHPRKDYDTRVELWLARTLDYLPARLRITQANGDVADQQLKSLPEGR</sequence>
<evidence type="ECO:0000313" key="2">
    <source>
        <dbReference type="EMBL" id="NZA02269.1"/>
    </source>
</evidence>
<dbReference type="Proteomes" id="UP000589716">
    <property type="component" value="Unassembled WGS sequence"/>
</dbReference>
<gene>
    <name evidence="2" type="ORF">H0I39_11825</name>
</gene>
<dbReference type="EMBL" id="JACCKX010000001">
    <property type="protein sequence ID" value="NZA02269.1"/>
    <property type="molecule type" value="Genomic_DNA"/>
</dbReference>
<feature type="compositionally biased region" description="Low complexity" evidence="1">
    <location>
        <begin position="93"/>
        <end position="140"/>
    </location>
</feature>
<accession>A0A853IYI6</accession>
<protein>
    <submittedName>
        <fullName evidence="2">DUF3108 domain-containing protein</fullName>
    </submittedName>
</protein>
<organism evidence="2 3">
    <name type="scientific">Ottowia beijingensis</name>
    <dbReference type="NCBI Taxonomy" id="1207057"/>
    <lineage>
        <taxon>Bacteria</taxon>
        <taxon>Pseudomonadati</taxon>
        <taxon>Pseudomonadota</taxon>
        <taxon>Betaproteobacteria</taxon>
        <taxon>Burkholderiales</taxon>
        <taxon>Comamonadaceae</taxon>
        <taxon>Ottowia</taxon>
    </lineage>
</organism>
<feature type="region of interest" description="Disordered" evidence="1">
    <location>
        <begin position="88"/>
        <end position="156"/>
    </location>
</feature>
<evidence type="ECO:0000256" key="1">
    <source>
        <dbReference type="SAM" id="MobiDB-lite"/>
    </source>
</evidence>
<evidence type="ECO:0000313" key="3">
    <source>
        <dbReference type="Proteomes" id="UP000589716"/>
    </source>
</evidence>
<name>A0A853IYI6_9BURK</name>